<evidence type="ECO:0000313" key="4">
    <source>
        <dbReference type="Proteomes" id="UP000185478"/>
    </source>
</evidence>
<dbReference type="GO" id="GO:0016491">
    <property type="term" value="F:oxidoreductase activity"/>
    <property type="evidence" value="ECO:0007669"/>
    <property type="project" value="UniProtKB-KW"/>
</dbReference>
<dbReference type="Proteomes" id="UP000185478">
    <property type="component" value="Chromosome"/>
</dbReference>
<name>A0A1L7CHS6_9CORY</name>
<dbReference type="PANTHER" id="PTHR43658">
    <property type="entry name" value="SHORT-CHAIN DEHYDROGENASE/REDUCTASE"/>
    <property type="match status" value="1"/>
</dbReference>
<dbReference type="RefSeq" id="WP_075728684.1">
    <property type="nucleotide sequence ID" value="NZ_CP009245.1"/>
</dbReference>
<gene>
    <name evidence="3" type="ORF">CAQU_10520</name>
</gene>
<keyword evidence="2" id="KW-0560">Oxidoreductase</keyword>
<dbReference type="InterPro" id="IPR020904">
    <property type="entry name" value="Sc_DH/Rdtase_CS"/>
</dbReference>
<sequence length="253" mass="26298">MNAGAASAVVSGGASGLGYATCQRLAELGVKVFALDLQAGIDNLESPVEGVTYVPTDVTDPDAVRAAVQQAAAAAPLRVAVACAGICPSKRIIGRNGPHDPALFATTIAVNLTGTFHVMEFAAEAMASQEPVDADGQRGVIVTTASVAAFEGQVGQAAYAASKGGVQALTISAARDLASKGIRVNTIAPGIVETPMMASITPEFREELERLVPFPHRMAKPQEYARLVEMLVDNPYLNGETIRLDGSLRMPPR</sequence>
<comment type="similarity">
    <text evidence="1">Belongs to the short-chain dehydrogenases/reductases (SDR) family.</text>
</comment>
<accession>A0A1L7CHS6</accession>
<reference evidence="3 4" key="1">
    <citation type="submission" date="2014-08" db="EMBL/GenBank/DDBJ databases">
        <title>Complete genome sequence of Corynebacterium aquilae S-613T(T) (=DSM 44791(T)), isolated from the choana of a healthy golden eagle.</title>
        <authorList>
            <person name="Ruckert C."/>
            <person name="Albersmeier A."/>
            <person name="Winkler A."/>
            <person name="Kalinowski J."/>
        </authorList>
    </citation>
    <scope>NUCLEOTIDE SEQUENCE [LARGE SCALE GENOMIC DNA]</scope>
    <source>
        <strain evidence="3 4">S-613</strain>
    </source>
</reference>
<protein>
    <submittedName>
        <fullName evidence="3">3-hydroxy-2-methylbutyryl-CoA dehydrogenase</fullName>
    </submittedName>
</protein>
<evidence type="ECO:0000256" key="1">
    <source>
        <dbReference type="ARBA" id="ARBA00006484"/>
    </source>
</evidence>
<dbReference type="Pfam" id="PF00106">
    <property type="entry name" value="adh_short"/>
    <property type="match status" value="1"/>
</dbReference>
<evidence type="ECO:0000313" key="3">
    <source>
        <dbReference type="EMBL" id="APT85411.1"/>
    </source>
</evidence>
<organism evidence="3 4">
    <name type="scientific">Corynebacterium aquilae DSM 44791</name>
    <dbReference type="NCBI Taxonomy" id="1431546"/>
    <lineage>
        <taxon>Bacteria</taxon>
        <taxon>Bacillati</taxon>
        <taxon>Actinomycetota</taxon>
        <taxon>Actinomycetes</taxon>
        <taxon>Mycobacteriales</taxon>
        <taxon>Corynebacteriaceae</taxon>
        <taxon>Corynebacterium</taxon>
    </lineage>
</organism>
<dbReference type="STRING" id="1431546.CAQU_10520"/>
<dbReference type="InterPro" id="IPR002347">
    <property type="entry name" value="SDR_fam"/>
</dbReference>
<dbReference type="InterPro" id="IPR036291">
    <property type="entry name" value="NAD(P)-bd_dom_sf"/>
</dbReference>
<dbReference type="PROSITE" id="PS00061">
    <property type="entry name" value="ADH_SHORT"/>
    <property type="match status" value="1"/>
</dbReference>
<proteinExistence type="inferred from homology"/>
<dbReference type="AlphaFoldDB" id="A0A1L7CHS6"/>
<dbReference type="PRINTS" id="PR00081">
    <property type="entry name" value="GDHRDH"/>
</dbReference>
<dbReference type="Gene3D" id="3.40.50.720">
    <property type="entry name" value="NAD(P)-binding Rossmann-like Domain"/>
    <property type="match status" value="1"/>
</dbReference>
<dbReference type="PANTHER" id="PTHR43658:SF8">
    <property type="entry name" value="17-BETA-HYDROXYSTEROID DEHYDROGENASE 14-RELATED"/>
    <property type="match status" value="1"/>
</dbReference>
<dbReference type="EMBL" id="CP009245">
    <property type="protein sequence ID" value="APT85411.1"/>
    <property type="molecule type" value="Genomic_DNA"/>
</dbReference>
<keyword evidence="4" id="KW-1185">Reference proteome</keyword>
<evidence type="ECO:0000256" key="2">
    <source>
        <dbReference type="ARBA" id="ARBA00023002"/>
    </source>
</evidence>
<dbReference type="KEGG" id="caqu:CAQU_10520"/>
<dbReference type="OrthoDB" id="9795647at2"/>
<dbReference type="SUPFAM" id="SSF51735">
    <property type="entry name" value="NAD(P)-binding Rossmann-fold domains"/>
    <property type="match status" value="1"/>
</dbReference>